<feature type="region of interest" description="Disordered" evidence="8">
    <location>
        <begin position="1"/>
        <end position="40"/>
    </location>
</feature>
<dbReference type="OrthoDB" id="8601083at2"/>
<dbReference type="GO" id="GO:0090729">
    <property type="term" value="F:toxin activity"/>
    <property type="evidence" value="ECO:0007669"/>
    <property type="project" value="UniProtKB-KW"/>
</dbReference>
<comment type="subcellular location">
    <subcellularLocation>
        <location evidence="1">Membrane</location>
    </subcellularLocation>
    <subcellularLocation>
        <location evidence="2">Secreted</location>
    </subcellularLocation>
</comment>
<dbReference type="GO" id="GO:0016020">
    <property type="term" value="C:membrane"/>
    <property type="evidence" value="ECO:0007669"/>
    <property type="project" value="UniProtKB-SubCell"/>
</dbReference>
<keyword evidence="7" id="KW-0472">Membrane</keyword>
<evidence type="ECO:0000256" key="5">
    <source>
        <dbReference type="ARBA" id="ARBA00022737"/>
    </source>
</evidence>
<dbReference type="Gene3D" id="2.150.10.10">
    <property type="entry name" value="Serralysin-like metalloprotease, C-terminal"/>
    <property type="match status" value="4"/>
</dbReference>
<dbReference type="SUPFAM" id="SSF51120">
    <property type="entry name" value="beta-Roll"/>
    <property type="match status" value="4"/>
</dbReference>
<dbReference type="PANTHER" id="PTHR38340:SF1">
    <property type="entry name" value="S-LAYER PROTEIN"/>
    <property type="match status" value="1"/>
</dbReference>
<evidence type="ECO:0000256" key="6">
    <source>
        <dbReference type="ARBA" id="ARBA00023026"/>
    </source>
</evidence>
<keyword evidence="6" id="KW-0843">Virulence</keyword>
<dbReference type="InterPro" id="IPR018511">
    <property type="entry name" value="Hemolysin-typ_Ca-bd_CS"/>
</dbReference>
<dbReference type="AlphaFoldDB" id="A0A378WRG1"/>
<keyword evidence="5" id="KW-0677">Repeat</keyword>
<evidence type="ECO:0000256" key="4">
    <source>
        <dbReference type="ARBA" id="ARBA00022656"/>
    </source>
</evidence>
<reference evidence="9 10" key="1">
    <citation type="submission" date="2018-06" db="EMBL/GenBank/DDBJ databases">
        <authorList>
            <consortium name="Pathogen Informatics"/>
            <person name="Doyle S."/>
        </authorList>
    </citation>
    <scope>NUCLEOTIDE SEQUENCE [LARGE SCALE GENOMIC DNA]</scope>
    <source>
        <strain evidence="9 10">NCTC12229</strain>
    </source>
</reference>
<dbReference type="PRINTS" id="PR01488">
    <property type="entry name" value="RTXTOXINA"/>
</dbReference>
<organism evidence="9 10">
    <name type="scientific">Neisseria zoodegmatis</name>
    <dbReference type="NCBI Taxonomy" id="326523"/>
    <lineage>
        <taxon>Bacteria</taxon>
        <taxon>Pseudomonadati</taxon>
        <taxon>Pseudomonadota</taxon>
        <taxon>Betaproteobacteria</taxon>
        <taxon>Neisseriales</taxon>
        <taxon>Neisseriaceae</taxon>
        <taxon>Neisseria</taxon>
    </lineage>
</organism>
<dbReference type="InterPro" id="IPR050557">
    <property type="entry name" value="RTX_toxin/Mannuronan_C5-epim"/>
</dbReference>
<evidence type="ECO:0000256" key="8">
    <source>
        <dbReference type="SAM" id="MobiDB-lite"/>
    </source>
</evidence>
<accession>A0A378WRG1</accession>
<dbReference type="InterPro" id="IPR001343">
    <property type="entry name" value="Hemolysn_Ca-bd"/>
</dbReference>
<dbReference type="InterPro" id="IPR011049">
    <property type="entry name" value="Serralysin-like_metalloprot_C"/>
</dbReference>
<dbReference type="GO" id="GO:0005576">
    <property type="term" value="C:extracellular region"/>
    <property type="evidence" value="ECO:0007669"/>
    <property type="project" value="UniProtKB-SubCell"/>
</dbReference>
<gene>
    <name evidence="9" type="primary">frpC1</name>
    <name evidence="9" type="ORF">NCTC12229_01436</name>
</gene>
<evidence type="ECO:0000313" key="10">
    <source>
        <dbReference type="Proteomes" id="UP000254055"/>
    </source>
</evidence>
<evidence type="ECO:0000256" key="1">
    <source>
        <dbReference type="ARBA" id="ARBA00004370"/>
    </source>
</evidence>
<dbReference type="RefSeq" id="WP_115134139.1">
    <property type="nucleotide sequence ID" value="NZ_UGRS01000002.1"/>
</dbReference>
<protein>
    <submittedName>
        <fullName evidence="9">Putative RTX-family exoprotein</fullName>
    </submittedName>
</protein>
<proteinExistence type="predicted"/>
<dbReference type="EMBL" id="UGRS01000002">
    <property type="protein sequence ID" value="SUA43960.1"/>
    <property type="molecule type" value="Genomic_DNA"/>
</dbReference>
<keyword evidence="4" id="KW-0800">Toxin</keyword>
<dbReference type="PANTHER" id="PTHR38340">
    <property type="entry name" value="S-LAYER PROTEIN"/>
    <property type="match status" value="1"/>
</dbReference>
<dbReference type="PRINTS" id="PR00313">
    <property type="entry name" value="CABNDNGRPT"/>
</dbReference>
<evidence type="ECO:0000256" key="2">
    <source>
        <dbReference type="ARBA" id="ARBA00004613"/>
    </source>
</evidence>
<dbReference type="GO" id="GO:0005509">
    <property type="term" value="F:calcium ion binding"/>
    <property type="evidence" value="ECO:0007669"/>
    <property type="project" value="InterPro"/>
</dbReference>
<evidence type="ECO:0000256" key="7">
    <source>
        <dbReference type="ARBA" id="ARBA00023136"/>
    </source>
</evidence>
<dbReference type="InterPro" id="IPR003995">
    <property type="entry name" value="RTX_toxin_determinant-A"/>
</dbReference>
<dbReference type="PROSITE" id="PS00330">
    <property type="entry name" value="HEMOLYSIN_CALCIUM"/>
    <property type="match status" value="3"/>
</dbReference>
<evidence type="ECO:0000256" key="3">
    <source>
        <dbReference type="ARBA" id="ARBA00022525"/>
    </source>
</evidence>
<sequence>MSNKKTSVVAAKDGQPDTKALKSEQVNRSPQVMYGDDGDNIFRVTHPQDRVIEKINRGIDTIYSSVPYTLPKNVENLFLVGKAALDGSGNELNNAIVGNENRNRLMGFDGKDDIYGYGGNDYLDGGKGADLMVGGTGSDIYQVDDSNDKIIELVNQGTDSVFSSADYVLPEHVENLTLVGDKAIKATGNQGNNTITGNAAGNLLRGGRGDDVVDGKGGNDDVRGGDGSDKLYGGLGNDRLIGGIDARPLKNEEGQLYWRDKNDGNDYLDGGKGDDTLFGGKGDDTYFFDRGYGRDTIIDYRIPGIETLSDPEGNNTVRFGKGIRPQDLDIKVDVLKDGNIGSIWKIGLKGTQDLLLIHNQNVRGDDAAIQNFVFDSATYKPWQLEAAVGIQGNTKTVAIDNNNAYRLSEAVFGVGAGNEHPEHSYDIKKVIGGRLAYMSSDGSIRQWVKADRFYVSDSEDLVFIPNKGASEAEIRFKFHSFDPECTLSDDTTHTIKFALKDLPDPEDRMFFGDVNGNLLTGGNGDDLLHGLWGNDTLNGGEGDDTLYGGAGNDTYIFGKDYGRDTISDWEGSNIVRFSKGITPQDLTLKKITHPSGMQTDWVIGFKDSADMLTIEKQLDNQKNVSVKSFVFDSGAVAYDLLESKINSKLEAALGTPAETATQAAQPAAGTDYAYRNTATASVSDDPIVLMI</sequence>
<name>A0A378WRG1_9NEIS</name>
<dbReference type="Proteomes" id="UP000254055">
    <property type="component" value="Unassembled WGS sequence"/>
</dbReference>
<dbReference type="Pfam" id="PF00353">
    <property type="entry name" value="HemolysinCabind"/>
    <property type="match status" value="4"/>
</dbReference>
<keyword evidence="3" id="KW-0964">Secreted</keyword>
<evidence type="ECO:0000313" key="9">
    <source>
        <dbReference type="EMBL" id="SUA43960.1"/>
    </source>
</evidence>